<name>A0A6V9ZWJ5_SALER</name>
<evidence type="ECO:0000256" key="1">
    <source>
        <dbReference type="SAM" id="MobiDB-lite"/>
    </source>
</evidence>
<feature type="domain" description="Baseplate hub protein gp44/GpP-like second" evidence="3">
    <location>
        <begin position="1"/>
        <end position="61"/>
    </location>
</feature>
<comment type="caution">
    <text evidence="4">The sequence shown here is derived from an EMBL/GenBank/DDBJ whole genome shotgun (WGS) entry which is preliminary data.</text>
</comment>
<feature type="region of interest" description="Disordered" evidence="1">
    <location>
        <begin position="215"/>
        <end position="243"/>
    </location>
</feature>
<dbReference type="Gene3D" id="2.30.300.10">
    <property type="entry name" value="Baseplate protein-like domain - beta roll fold"/>
    <property type="match status" value="1"/>
</dbReference>
<gene>
    <name evidence="4" type="ORF">GDL22_06200</name>
</gene>
<feature type="domain" description="Baseplate hub protein gp44/GpP-like C-terminal" evidence="2">
    <location>
        <begin position="143"/>
        <end position="224"/>
    </location>
</feature>
<evidence type="ECO:0000259" key="2">
    <source>
        <dbReference type="Pfam" id="PF21929"/>
    </source>
</evidence>
<dbReference type="Pfam" id="PF21929">
    <property type="entry name" value="GpP_4th"/>
    <property type="match status" value="1"/>
</dbReference>
<protein>
    <submittedName>
        <fullName evidence="4">Phage tail protein</fullName>
    </submittedName>
</protein>
<accession>A0A6V9ZWJ5</accession>
<sequence length="243" mass="26500">MAQALAAPFGIEVVNNGAPSGVIPDVQPDHGETVIEVINKILGQQQALAYDDPHGRLVIGGIGSTRAHTALVLGENILSCDTEKSIRERFSVYQVAGQRAGNDDDFGEATTTALRARTEDAFIARYRPMYIRQTGQATGAGCIARADFEARQRAARTDETTYVVQGWRQGNGTLWQPNQRVIVFDPVCGFDNTELLVSEVTFTQDQNGTLTEIRVGPPDAYLPEPEAPGARKKKKARVQEDPF</sequence>
<reference evidence="4" key="2">
    <citation type="submission" date="2019-10" db="EMBL/GenBank/DDBJ databases">
        <authorList>
            <consortium name="NCBI Pathogen Detection Project"/>
        </authorList>
    </citation>
    <scope>NUCLEOTIDE SEQUENCE</scope>
    <source>
        <strain evidence="4">BCW_6243</strain>
    </source>
</reference>
<proteinExistence type="predicted"/>
<evidence type="ECO:0000259" key="3">
    <source>
        <dbReference type="Pfam" id="PF22255"/>
    </source>
</evidence>
<dbReference type="InterPro" id="IPR053981">
    <property type="entry name" value="Gp44/GpP-like_2nd"/>
</dbReference>
<reference evidence="4" key="1">
    <citation type="journal article" date="2018" name="Genome Biol.">
        <title>SKESA: strategic k-mer extension for scrupulous assemblies.</title>
        <authorList>
            <person name="Souvorov A."/>
            <person name="Agarwala R."/>
            <person name="Lipman D.J."/>
        </authorList>
    </citation>
    <scope>NUCLEOTIDE SEQUENCE</scope>
    <source>
        <strain evidence="4">BCW_6243</strain>
    </source>
</reference>
<evidence type="ECO:0000313" key="4">
    <source>
        <dbReference type="EMBL" id="HAA0773650.1"/>
    </source>
</evidence>
<dbReference type="Pfam" id="PF22255">
    <property type="entry name" value="Gp44-like_2nd"/>
    <property type="match status" value="1"/>
</dbReference>
<dbReference type="EMBL" id="DAAAJN010000004">
    <property type="protein sequence ID" value="HAA0773650.1"/>
    <property type="molecule type" value="Genomic_DNA"/>
</dbReference>
<dbReference type="InterPro" id="IPR053982">
    <property type="entry name" value="Gp44/GpP-like_C"/>
</dbReference>
<dbReference type="SUPFAM" id="SSF69279">
    <property type="entry name" value="Phage tail proteins"/>
    <property type="match status" value="2"/>
</dbReference>
<dbReference type="Gene3D" id="3.55.50.10">
    <property type="entry name" value="Baseplate protein-like domains"/>
    <property type="match status" value="1"/>
</dbReference>
<dbReference type="AlphaFoldDB" id="A0A6V9ZWJ5"/>
<organism evidence="4">
    <name type="scientific">Salmonella enterica</name>
    <name type="common">Salmonella choleraesuis</name>
    <dbReference type="NCBI Taxonomy" id="28901"/>
    <lineage>
        <taxon>Bacteria</taxon>
        <taxon>Pseudomonadati</taxon>
        <taxon>Pseudomonadota</taxon>
        <taxon>Gammaproteobacteria</taxon>
        <taxon>Enterobacterales</taxon>
        <taxon>Enterobacteriaceae</taxon>
        <taxon>Salmonella</taxon>
    </lineage>
</organism>